<dbReference type="EMBL" id="JAGIOI010000001">
    <property type="protein sequence ID" value="MBP2414317.1"/>
    <property type="molecule type" value="Genomic_DNA"/>
</dbReference>
<name>A0ABS4YZU7_9MICC</name>
<proteinExistence type="inferred from homology"/>
<protein>
    <recommendedName>
        <fullName evidence="1">UPF0225 protein JOF48_003116</fullName>
    </recommendedName>
</protein>
<comment type="caution">
    <text evidence="3">The sequence shown here is derived from an EMBL/GenBank/DDBJ whole genome shotgun (WGS) entry which is preliminary data.</text>
</comment>
<feature type="domain" description="YchJ-like middle NTF2-like" evidence="2">
    <location>
        <begin position="32"/>
        <end position="129"/>
    </location>
</feature>
<organism evidence="3 4">
    <name type="scientific">Arthrobacter stackebrandtii</name>
    <dbReference type="NCBI Taxonomy" id="272161"/>
    <lineage>
        <taxon>Bacteria</taxon>
        <taxon>Bacillati</taxon>
        <taxon>Actinomycetota</taxon>
        <taxon>Actinomycetes</taxon>
        <taxon>Micrococcales</taxon>
        <taxon>Micrococcaceae</taxon>
        <taxon>Arthrobacter</taxon>
    </lineage>
</organism>
<reference evidence="3 4" key="1">
    <citation type="submission" date="2021-03" db="EMBL/GenBank/DDBJ databases">
        <title>Sequencing the genomes of 1000 actinobacteria strains.</title>
        <authorList>
            <person name="Klenk H.-P."/>
        </authorList>
    </citation>
    <scope>NUCLEOTIDE SEQUENCE [LARGE SCALE GENOMIC DNA]</scope>
    <source>
        <strain evidence="3 4">DSM 16005</strain>
    </source>
</reference>
<dbReference type="InterPro" id="IPR032710">
    <property type="entry name" value="NTF2-like_dom_sf"/>
</dbReference>
<evidence type="ECO:0000313" key="3">
    <source>
        <dbReference type="EMBL" id="MBP2414317.1"/>
    </source>
</evidence>
<evidence type="ECO:0000259" key="2">
    <source>
        <dbReference type="Pfam" id="PF17775"/>
    </source>
</evidence>
<comment type="similarity">
    <text evidence="1">Belongs to the UPF0225 family.</text>
</comment>
<dbReference type="InterPro" id="IPR023006">
    <property type="entry name" value="YchJ-like"/>
</dbReference>
<keyword evidence="4" id="KW-1185">Reference proteome</keyword>
<evidence type="ECO:0000256" key="1">
    <source>
        <dbReference type="HAMAP-Rule" id="MF_00612"/>
    </source>
</evidence>
<dbReference type="Gene3D" id="3.10.450.50">
    <property type="match status" value="1"/>
</dbReference>
<accession>A0ABS4YZU7</accession>
<sequence>MIGPESRCPCSSGEQFGNCCARYLSTEAPAPTAEALMRSRFSAFATANADYLLRTWHPETRPAILELDPDQQWYLLEILAVHDGGAFATAGTVTFRAHYRSATDRRQRDSFTETSSFVREAGRWFYVDALELS</sequence>
<gene>
    <name evidence="3" type="ORF">JOF48_003116</name>
</gene>
<dbReference type="Proteomes" id="UP000711614">
    <property type="component" value="Unassembled WGS sequence"/>
</dbReference>
<dbReference type="Pfam" id="PF17775">
    <property type="entry name" value="YchJ_M-like"/>
    <property type="match status" value="1"/>
</dbReference>
<dbReference type="RefSeq" id="WP_209682091.1">
    <property type="nucleotide sequence ID" value="NZ_JAGIOI010000001.1"/>
</dbReference>
<dbReference type="SUPFAM" id="SSF54427">
    <property type="entry name" value="NTF2-like"/>
    <property type="match status" value="1"/>
</dbReference>
<dbReference type="InterPro" id="IPR048469">
    <property type="entry name" value="YchJ-like_M"/>
</dbReference>
<evidence type="ECO:0000313" key="4">
    <source>
        <dbReference type="Proteomes" id="UP000711614"/>
    </source>
</evidence>
<dbReference type="HAMAP" id="MF_00612">
    <property type="entry name" value="UPF0225"/>
    <property type="match status" value="1"/>
</dbReference>